<feature type="compositionally biased region" description="Polar residues" evidence="1">
    <location>
        <begin position="110"/>
        <end position="131"/>
    </location>
</feature>
<dbReference type="AlphaFoldDB" id="A0A5B7ELH4"/>
<feature type="region of interest" description="Disordered" evidence="1">
    <location>
        <begin position="92"/>
        <end position="140"/>
    </location>
</feature>
<feature type="compositionally biased region" description="Low complexity" evidence="1">
    <location>
        <begin position="98"/>
        <end position="109"/>
    </location>
</feature>
<proteinExistence type="predicted"/>
<protein>
    <submittedName>
        <fullName evidence="2">Uncharacterized protein</fullName>
    </submittedName>
</protein>
<evidence type="ECO:0000313" key="2">
    <source>
        <dbReference type="EMBL" id="MPC34178.1"/>
    </source>
</evidence>
<name>A0A5B7ELH4_PORTR</name>
<feature type="region of interest" description="Disordered" evidence="1">
    <location>
        <begin position="55"/>
        <end position="74"/>
    </location>
</feature>
<evidence type="ECO:0000256" key="1">
    <source>
        <dbReference type="SAM" id="MobiDB-lite"/>
    </source>
</evidence>
<gene>
    <name evidence="2" type="ORF">E2C01_027559</name>
</gene>
<sequence>MASSCCCIKTNRKYSSASCEVLPRGLKRSGYEYHGILRNLGGSKQCWLTSLHFKDSSSSSSSLLTSLSSSAAPGFTTSSSAAGVGVEALGTSSIPVESPTRSSPSSTSSVLASQYTSPSSRLSASTHSTGDSVFKPLSIS</sequence>
<organism evidence="2 3">
    <name type="scientific">Portunus trituberculatus</name>
    <name type="common">Swimming crab</name>
    <name type="synonym">Neptunus trituberculatus</name>
    <dbReference type="NCBI Taxonomy" id="210409"/>
    <lineage>
        <taxon>Eukaryota</taxon>
        <taxon>Metazoa</taxon>
        <taxon>Ecdysozoa</taxon>
        <taxon>Arthropoda</taxon>
        <taxon>Crustacea</taxon>
        <taxon>Multicrustacea</taxon>
        <taxon>Malacostraca</taxon>
        <taxon>Eumalacostraca</taxon>
        <taxon>Eucarida</taxon>
        <taxon>Decapoda</taxon>
        <taxon>Pleocyemata</taxon>
        <taxon>Brachyura</taxon>
        <taxon>Eubrachyura</taxon>
        <taxon>Portunoidea</taxon>
        <taxon>Portunidae</taxon>
        <taxon>Portuninae</taxon>
        <taxon>Portunus</taxon>
    </lineage>
</organism>
<dbReference type="Proteomes" id="UP000324222">
    <property type="component" value="Unassembled WGS sequence"/>
</dbReference>
<comment type="caution">
    <text evidence="2">The sequence shown here is derived from an EMBL/GenBank/DDBJ whole genome shotgun (WGS) entry which is preliminary data.</text>
</comment>
<keyword evidence="3" id="KW-1185">Reference proteome</keyword>
<reference evidence="2 3" key="1">
    <citation type="submission" date="2019-05" db="EMBL/GenBank/DDBJ databases">
        <title>Another draft genome of Portunus trituberculatus and its Hox gene families provides insights of decapod evolution.</title>
        <authorList>
            <person name="Jeong J.-H."/>
            <person name="Song I."/>
            <person name="Kim S."/>
            <person name="Choi T."/>
            <person name="Kim D."/>
            <person name="Ryu S."/>
            <person name="Kim W."/>
        </authorList>
    </citation>
    <scope>NUCLEOTIDE SEQUENCE [LARGE SCALE GENOMIC DNA]</scope>
    <source>
        <tissue evidence="2">Muscle</tissue>
    </source>
</reference>
<feature type="compositionally biased region" description="Low complexity" evidence="1">
    <location>
        <begin position="56"/>
        <end position="70"/>
    </location>
</feature>
<evidence type="ECO:0000313" key="3">
    <source>
        <dbReference type="Proteomes" id="UP000324222"/>
    </source>
</evidence>
<dbReference type="EMBL" id="VSRR010003002">
    <property type="protein sequence ID" value="MPC34178.1"/>
    <property type="molecule type" value="Genomic_DNA"/>
</dbReference>
<accession>A0A5B7ELH4</accession>